<dbReference type="Gene3D" id="3.40.50.620">
    <property type="entry name" value="HUPs"/>
    <property type="match status" value="1"/>
</dbReference>
<evidence type="ECO:0000256" key="4">
    <source>
        <dbReference type="ARBA" id="ARBA00022840"/>
    </source>
</evidence>
<accession>A0ABY1JB13</accession>
<evidence type="ECO:0000256" key="3">
    <source>
        <dbReference type="ARBA" id="ARBA00022741"/>
    </source>
</evidence>
<evidence type="ECO:0000256" key="1">
    <source>
        <dbReference type="ARBA" id="ARBA00022598"/>
    </source>
</evidence>
<evidence type="ECO:0000313" key="9">
    <source>
        <dbReference type="Proteomes" id="UP000185093"/>
    </source>
</evidence>
<dbReference type="InterPro" id="IPR012094">
    <property type="entry name" value="tRNA_Ile_lys_synt"/>
</dbReference>
<feature type="binding site" evidence="6">
    <location>
        <begin position="40"/>
        <end position="45"/>
    </location>
    <ligand>
        <name>ATP</name>
        <dbReference type="ChEBI" id="CHEBI:30616"/>
    </ligand>
</feature>
<sequence length="464" mass="53971">MNTSKCIPKWIMDNYYPKFKAVGIRQGWWNSSGPIVAGVSGGPDSVALLWLLVNLWRGKVIVAHFEHGIRGEDSLEDAAFVRGLATELRCPFLMESVPVPKCRQRGESVEEAARRLRYAFLEQVREKYGASCIAVGHHKDDLVETVLFNVIRGTGIRGVRGIPEKRGYIVRPLIEFFRSEIIELLKGLGMAWREDSTNIDIDYTRNKIRLQLIPLLESEYNPKIKEHIASLSRQACDITDRLERDASSINEVLRRNPLPYAMATWDRKILQSVNLPPHLLAECIRKQQRDLGLTTLSGNRTELLVGLIRERLNWRFQWEKRIEVCADRDFISWVDWDIETRSPSVSIDLRSQPSGELFWNGWEFHWNMSDRTDMPKFGMYQCCVSICDEMDLPLQIVSIKEAHRLIDDFFDPVPWWSKQVWPIFILSCKMWWIPLYGGSCKVRDADRSLKRVRIKAEYKKSERM</sequence>
<comment type="subcellular location">
    <subcellularLocation>
        <location evidence="6">Cytoplasm</location>
    </subcellularLocation>
</comment>
<comment type="caution">
    <text evidence="8">The sequence shown here is derived from an EMBL/GenBank/DDBJ whole genome shotgun (WGS) entry which is preliminary data.</text>
</comment>
<proteinExistence type="inferred from homology"/>
<evidence type="ECO:0000256" key="5">
    <source>
        <dbReference type="ARBA" id="ARBA00048539"/>
    </source>
</evidence>
<feature type="domain" description="tRNA(Ile)-lysidine/2-thiocytidine synthase N-terminal" evidence="7">
    <location>
        <begin position="35"/>
        <end position="209"/>
    </location>
</feature>
<keyword evidence="9" id="KW-1185">Reference proteome</keyword>
<evidence type="ECO:0000313" key="8">
    <source>
        <dbReference type="EMBL" id="SIN62940.1"/>
    </source>
</evidence>
<keyword evidence="3 6" id="KW-0547">Nucleotide-binding</keyword>
<evidence type="ECO:0000256" key="2">
    <source>
        <dbReference type="ARBA" id="ARBA00022694"/>
    </source>
</evidence>
<dbReference type="InterPro" id="IPR011063">
    <property type="entry name" value="TilS/TtcA_N"/>
</dbReference>
<comment type="catalytic activity">
    <reaction evidence="5 6">
        <text>cytidine(34) in tRNA(Ile2) + L-lysine + ATP = lysidine(34) in tRNA(Ile2) + AMP + diphosphate + H(+)</text>
        <dbReference type="Rhea" id="RHEA:43744"/>
        <dbReference type="Rhea" id="RHEA-COMP:10625"/>
        <dbReference type="Rhea" id="RHEA-COMP:10670"/>
        <dbReference type="ChEBI" id="CHEBI:15378"/>
        <dbReference type="ChEBI" id="CHEBI:30616"/>
        <dbReference type="ChEBI" id="CHEBI:32551"/>
        <dbReference type="ChEBI" id="CHEBI:33019"/>
        <dbReference type="ChEBI" id="CHEBI:82748"/>
        <dbReference type="ChEBI" id="CHEBI:83665"/>
        <dbReference type="ChEBI" id="CHEBI:456215"/>
        <dbReference type="EC" id="6.3.4.19"/>
    </reaction>
</comment>
<organism evidence="8 9">
    <name type="scientific">Acetomicrobium flavidum</name>
    <dbReference type="NCBI Taxonomy" id="49896"/>
    <lineage>
        <taxon>Bacteria</taxon>
        <taxon>Thermotogati</taxon>
        <taxon>Synergistota</taxon>
        <taxon>Synergistia</taxon>
        <taxon>Synergistales</taxon>
        <taxon>Acetomicrobiaceae</taxon>
        <taxon>Acetomicrobium</taxon>
    </lineage>
</organism>
<dbReference type="EC" id="6.3.4.19" evidence="6"/>
<dbReference type="PANTHER" id="PTHR43033">
    <property type="entry name" value="TRNA(ILE)-LYSIDINE SYNTHASE-RELATED"/>
    <property type="match status" value="1"/>
</dbReference>
<reference evidence="8 9" key="1">
    <citation type="submission" date="2016-11" db="EMBL/GenBank/DDBJ databases">
        <authorList>
            <person name="Varghese N."/>
            <person name="Submissions S."/>
        </authorList>
    </citation>
    <scope>NUCLEOTIDE SEQUENCE [LARGE SCALE GENOMIC DNA]</scope>
    <source>
        <strain evidence="8 9">DSM 20664</strain>
    </source>
</reference>
<dbReference type="SUPFAM" id="SSF52402">
    <property type="entry name" value="Adenine nucleotide alpha hydrolases-like"/>
    <property type="match status" value="1"/>
</dbReference>
<gene>
    <name evidence="6" type="primary">tilS</name>
    <name evidence="8" type="ORF">SAMN05444368_0280</name>
</gene>
<dbReference type="HAMAP" id="MF_01161">
    <property type="entry name" value="tRNA_Ile_lys_synt"/>
    <property type="match status" value="1"/>
</dbReference>
<dbReference type="EMBL" id="FSQZ01000001">
    <property type="protein sequence ID" value="SIN62940.1"/>
    <property type="molecule type" value="Genomic_DNA"/>
</dbReference>
<dbReference type="InterPro" id="IPR012795">
    <property type="entry name" value="tRNA_Ile_lys_synt_N"/>
</dbReference>
<keyword evidence="4 6" id="KW-0067">ATP-binding</keyword>
<keyword evidence="6" id="KW-0963">Cytoplasm</keyword>
<comment type="function">
    <text evidence="6">Ligates lysine onto the cytidine present at position 34 of the AUA codon-specific tRNA(Ile) that contains the anticodon CAU, in an ATP-dependent manner. Cytidine is converted to lysidine, thus changing the amino acid specificity of the tRNA from methionine to isoleucine.</text>
</comment>
<keyword evidence="1 6" id="KW-0436">Ligase</keyword>
<evidence type="ECO:0000256" key="6">
    <source>
        <dbReference type="HAMAP-Rule" id="MF_01161"/>
    </source>
</evidence>
<keyword evidence="2 6" id="KW-0819">tRNA processing</keyword>
<comment type="domain">
    <text evidence="6">The N-terminal region contains the highly conserved SGGXDS motif, predicted to be a P-loop motif involved in ATP binding.</text>
</comment>
<name>A0ABY1JB13_9BACT</name>
<dbReference type="PANTHER" id="PTHR43033:SF1">
    <property type="entry name" value="TRNA(ILE)-LYSIDINE SYNTHASE-RELATED"/>
    <property type="match status" value="1"/>
</dbReference>
<dbReference type="Proteomes" id="UP000185093">
    <property type="component" value="Unassembled WGS sequence"/>
</dbReference>
<dbReference type="NCBIfam" id="TIGR02432">
    <property type="entry name" value="lysidine_TilS_N"/>
    <property type="match status" value="1"/>
</dbReference>
<protein>
    <recommendedName>
        <fullName evidence="6">tRNA(Ile)-lysidine synthase</fullName>
        <ecNumber evidence="6">6.3.4.19</ecNumber>
    </recommendedName>
    <alternativeName>
        <fullName evidence="6">tRNA(Ile)-2-lysyl-cytidine synthase</fullName>
    </alternativeName>
    <alternativeName>
        <fullName evidence="6">tRNA(Ile)-lysidine synthetase</fullName>
    </alternativeName>
</protein>
<dbReference type="CDD" id="cd01992">
    <property type="entry name" value="TilS_N"/>
    <property type="match status" value="1"/>
</dbReference>
<evidence type="ECO:0000259" key="7">
    <source>
        <dbReference type="Pfam" id="PF01171"/>
    </source>
</evidence>
<dbReference type="InterPro" id="IPR014729">
    <property type="entry name" value="Rossmann-like_a/b/a_fold"/>
</dbReference>
<dbReference type="Pfam" id="PF01171">
    <property type="entry name" value="ATP_bind_3"/>
    <property type="match status" value="1"/>
</dbReference>
<comment type="similarity">
    <text evidence="6">Belongs to the tRNA(Ile)-lysidine synthase family.</text>
</comment>